<dbReference type="RefSeq" id="WP_107035985.1">
    <property type="nucleotide sequence ID" value="NZ_CAOMFE010000015.1"/>
</dbReference>
<accession>A0A2V1IZ48</accession>
<keyword evidence="3" id="KW-1185">Reference proteome</keyword>
<gene>
    <name evidence="2" type="ORF">C5O25_06785</name>
</gene>
<comment type="caution">
    <text evidence="2">The sequence shown here is derived from an EMBL/GenBank/DDBJ whole genome shotgun (WGS) entry which is preliminary data.</text>
</comment>
<feature type="chain" id="PRO_5015965817" evidence="1">
    <location>
        <begin position="27"/>
        <end position="341"/>
    </location>
</feature>
<evidence type="ECO:0000313" key="3">
    <source>
        <dbReference type="Proteomes" id="UP000244925"/>
    </source>
</evidence>
<reference evidence="3" key="1">
    <citation type="submission" date="2018-02" db="EMBL/GenBank/DDBJ databases">
        <authorList>
            <person name="Clavel T."/>
            <person name="Strowig T."/>
        </authorList>
    </citation>
    <scope>NUCLEOTIDE SEQUENCE [LARGE SCALE GENOMIC DNA]</scope>
    <source>
        <strain evidence="3">DSM 100764</strain>
    </source>
</reference>
<dbReference type="Proteomes" id="UP000244925">
    <property type="component" value="Unassembled WGS sequence"/>
</dbReference>
<keyword evidence="1" id="KW-0732">Signal</keyword>
<dbReference type="GeneID" id="93425761"/>
<dbReference type="Gene3D" id="3.40.30.10">
    <property type="entry name" value="Glutaredoxin"/>
    <property type="match status" value="1"/>
</dbReference>
<protein>
    <submittedName>
        <fullName evidence="2">DUF4369 domain-containing protein</fullName>
    </submittedName>
</protein>
<organism evidence="2 3">
    <name type="scientific">Paramuribaculum intestinale</name>
    <dbReference type="NCBI Taxonomy" id="2094151"/>
    <lineage>
        <taxon>Bacteria</taxon>
        <taxon>Pseudomonadati</taxon>
        <taxon>Bacteroidota</taxon>
        <taxon>Bacteroidia</taxon>
        <taxon>Bacteroidales</taxon>
        <taxon>Muribaculaceae</taxon>
        <taxon>Paramuribaculum</taxon>
    </lineage>
</organism>
<sequence length="341" mass="36946">MPIRIRIAAAMLWPLLLWSCSSPDHFTVEGRLPDGATANIELTYYADGGIRRTSAVAKDGRFTIKGSSTRPTLALLTISGGAPAASLIVDNGDKIKLTVDSAMTGLESLSGNSQSEKLWRFVTGNRQALTSGSDAEVNRLVTEFVGSNSTELCAAAIMVTAFRTPGHEAEADSLIARIDPEARPQEVMHNFSEVLATQISSEARGKVPNMTLYDRRDTTVYYAPYNQSASIIAFTSAMPRQRDSVTAALRQLADSLPRRRFKAVEVTLAPDSAEWKRLTARDSASWIQAWAPAAIASPSMRRLAVPRVPFFIVADSTGTQIYRGSSATAAITAADRILRHK</sequence>
<evidence type="ECO:0000256" key="1">
    <source>
        <dbReference type="SAM" id="SignalP"/>
    </source>
</evidence>
<dbReference type="AlphaFoldDB" id="A0A2V1IZ48"/>
<feature type="signal peptide" evidence="1">
    <location>
        <begin position="1"/>
        <end position="26"/>
    </location>
</feature>
<evidence type="ECO:0000313" key="2">
    <source>
        <dbReference type="EMBL" id="PWB07610.1"/>
    </source>
</evidence>
<dbReference type="EMBL" id="PUBV01000011">
    <property type="protein sequence ID" value="PWB07610.1"/>
    <property type="molecule type" value="Genomic_DNA"/>
</dbReference>
<name>A0A2V1IZ48_9BACT</name>
<proteinExistence type="predicted"/>